<organism evidence="2 3">
    <name type="scientific">Niallia taxi</name>
    <dbReference type="NCBI Taxonomy" id="2499688"/>
    <lineage>
        <taxon>Bacteria</taxon>
        <taxon>Bacillati</taxon>
        <taxon>Bacillota</taxon>
        <taxon>Bacilli</taxon>
        <taxon>Bacillales</taxon>
        <taxon>Bacillaceae</taxon>
        <taxon>Niallia</taxon>
    </lineage>
</organism>
<keyword evidence="3" id="KW-1185">Reference proteome</keyword>
<dbReference type="InterPro" id="IPR050855">
    <property type="entry name" value="NDM-1-like"/>
</dbReference>
<dbReference type="EMBL" id="RZTZ01000013">
    <property type="protein sequence ID" value="RVT58361.1"/>
    <property type="molecule type" value="Genomic_DNA"/>
</dbReference>
<dbReference type="Pfam" id="PF00753">
    <property type="entry name" value="Lactamase_B"/>
    <property type="match status" value="1"/>
</dbReference>
<dbReference type="Proteomes" id="UP000288024">
    <property type="component" value="Unassembled WGS sequence"/>
</dbReference>
<accession>A0A3S2TUX6</accession>
<dbReference type="SMART" id="SM00849">
    <property type="entry name" value="Lactamase_B"/>
    <property type="match status" value="1"/>
</dbReference>
<dbReference type="PANTHER" id="PTHR42951:SF15">
    <property type="entry name" value="METALLO-BETA-LACTAMASE SUPERFAMILY PROTEIN"/>
    <property type="match status" value="1"/>
</dbReference>
<evidence type="ECO:0000259" key="1">
    <source>
        <dbReference type="SMART" id="SM00849"/>
    </source>
</evidence>
<evidence type="ECO:0000313" key="2">
    <source>
        <dbReference type="EMBL" id="RVT58361.1"/>
    </source>
</evidence>
<protein>
    <submittedName>
        <fullName evidence="2">MBL fold metallo-hydrolase</fullName>
    </submittedName>
</protein>
<dbReference type="InterPro" id="IPR036866">
    <property type="entry name" value="RibonucZ/Hydroxyglut_hydro"/>
</dbReference>
<comment type="caution">
    <text evidence="2">The sequence shown here is derived from an EMBL/GenBank/DDBJ whole genome shotgun (WGS) entry which is preliminary data.</text>
</comment>
<dbReference type="PANTHER" id="PTHR42951">
    <property type="entry name" value="METALLO-BETA-LACTAMASE DOMAIN-CONTAINING"/>
    <property type="match status" value="1"/>
</dbReference>
<sequence>MDSQWNFRALKINLGSFTIFPTLLWNKTNALLVDTGMPGTLAALQEAFAENDVPFEKLSAIIITHQDLDHIGSLPELMEASNKRLAVFAHELDKPYIEGTKLLLKLSGEKLTAEKWASIPDSLKPFYENPPSADVTHLLTDKAELEGYPGIEVITTPGHTPGHVSLYIKDKKTLIAGDALTCIDGKLAGPVAQHTLNMEEALESAAKFLHYDINTVICYHGGIAAGNIKEQLKAIITK</sequence>
<dbReference type="InterPro" id="IPR001279">
    <property type="entry name" value="Metallo-B-lactamas"/>
</dbReference>
<evidence type="ECO:0000313" key="3">
    <source>
        <dbReference type="Proteomes" id="UP000288024"/>
    </source>
</evidence>
<dbReference type="AlphaFoldDB" id="A0A3S2TUX6"/>
<feature type="domain" description="Metallo-beta-lactamase" evidence="1">
    <location>
        <begin position="18"/>
        <end position="220"/>
    </location>
</feature>
<reference evidence="2 3" key="1">
    <citation type="submission" date="2019-01" db="EMBL/GenBank/DDBJ databases">
        <title>Bacillus sp. M5HDSG1-1, whole genome shotgun sequence.</title>
        <authorList>
            <person name="Tuo L."/>
        </authorList>
    </citation>
    <scope>NUCLEOTIDE SEQUENCE [LARGE SCALE GENOMIC DNA]</scope>
    <source>
        <strain evidence="2 3">M5HDSG1-1</strain>
    </source>
</reference>
<dbReference type="CDD" id="cd07721">
    <property type="entry name" value="yflN-like_MBL-fold"/>
    <property type="match status" value="1"/>
</dbReference>
<dbReference type="GO" id="GO:0016787">
    <property type="term" value="F:hydrolase activity"/>
    <property type="evidence" value="ECO:0007669"/>
    <property type="project" value="UniProtKB-KW"/>
</dbReference>
<name>A0A3S2TUX6_9BACI</name>
<keyword evidence="2" id="KW-0378">Hydrolase</keyword>
<gene>
    <name evidence="2" type="ORF">EM808_22205</name>
</gene>
<dbReference type="SUPFAM" id="SSF56281">
    <property type="entry name" value="Metallo-hydrolase/oxidoreductase"/>
    <property type="match status" value="1"/>
</dbReference>
<proteinExistence type="predicted"/>
<dbReference type="Gene3D" id="3.60.15.10">
    <property type="entry name" value="Ribonuclease Z/Hydroxyacylglutathione hydrolase-like"/>
    <property type="match status" value="1"/>
</dbReference>